<gene>
    <name evidence="7" type="ORF">H5410_006407</name>
</gene>
<evidence type="ECO:0000256" key="1">
    <source>
        <dbReference type="ARBA" id="ARBA00004123"/>
    </source>
</evidence>
<evidence type="ECO:0008006" key="9">
    <source>
        <dbReference type="Google" id="ProtNLM"/>
    </source>
</evidence>
<name>A0A9J6A995_SOLCO</name>
<dbReference type="InterPro" id="IPR052035">
    <property type="entry name" value="ZnF_BED_domain_contain"/>
</dbReference>
<feature type="compositionally biased region" description="Polar residues" evidence="6">
    <location>
        <begin position="103"/>
        <end position="124"/>
    </location>
</feature>
<evidence type="ECO:0000256" key="4">
    <source>
        <dbReference type="ARBA" id="ARBA00022833"/>
    </source>
</evidence>
<dbReference type="PANTHER" id="PTHR46481:SF10">
    <property type="entry name" value="ZINC FINGER BED DOMAIN-CONTAINING PROTEIN 39"/>
    <property type="match status" value="1"/>
</dbReference>
<comment type="caution">
    <text evidence="7">The sequence shown here is derived from an EMBL/GenBank/DDBJ whole genome shotgun (WGS) entry which is preliminary data.</text>
</comment>
<keyword evidence="4" id="KW-0862">Zinc</keyword>
<evidence type="ECO:0000256" key="3">
    <source>
        <dbReference type="ARBA" id="ARBA00022771"/>
    </source>
</evidence>
<feature type="region of interest" description="Disordered" evidence="6">
    <location>
        <begin position="81"/>
        <end position="136"/>
    </location>
</feature>
<dbReference type="AlphaFoldDB" id="A0A9J6A995"/>
<keyword evidence="3" id="KW-0863">Zinc-finger</keyword>
<comment type="subcellular location">
    <subcellularLocation>
        <location evidence="1">Nucleus</location>
    </subcellularLocation>
</comment>
<evidence type="ECO:0000256" key="2">
    <source>
        <dbReference type="ARBA" id="ARBA00022723"/>
    </source>
</evidence>
<dbReference type="Proteomes" id="UP000824120">
    <property type="component" value="Chromosome 2"/>
</dbReference>
<evidence type="ECO:0000313" key="7">
    <source>
        <dbReference type="EMBL" id="KAG5621189.1"/>
    </source>
</evidence>
<evidence type="ECO:0000256" key="6">
    <source>
        <dbReference type="SAM" id="MobiDB-lite"/>
    </source>
</evidence>
<accession>A0A9J6A995</accession>
<dbReference type="GO" id="GO:0005634">
    <property type="term" value="C:nucleus"/>
    <property type="evidence" value="ECO:0007669"/>
    <property type="project" value="UniProtKB-SubCell"/>
</dbReference>
<feature type="region of interest" description="Disordered" evidence="6">
    <location>
        <begin position="1"/>
        <end position="55"/>
    </location>
</feature>
<protein>
    <recommendedName>
        <fullName evidence="9">BED-type domain-containing protein</fullName>
    </recommendedName>
</protein>
<dbReference type="PANTHER" id="PTHR46481">
    <property type="entry name" value="ZINC FINGER BED DOMAIN-CONTAINING PROTEIN 4"/>
    <property type="match status" value="1"/>
</dbReference>
<dbReference type="EMBL" id="JACXVP010000002">
    <property type="protein sequence ID" value="KAG5621189.1"/>
    <property type="molecule type" value="Genomic_DNA"/>
</dbReference>
<organism evidence="7 8">
    <name type="scientific">Solanum commersonii</name>
    <name type="common">Commerson's wild potato</name>
    <name type="synonym">Commerson's nightshade</name>
    <dbReference type="NCBI Taxonomy" id="4109"/>
    <lineage>
        <taxon>Eukaryota</taxon>
        <taxon>Viridiplantae</taxon>
        <taxon>Streptophyta</taxon>
        <taxon>Embryophyta</taxon>
        <taxon>Tracheophyta</taxon>
        <taxon>Spermatophyta</taxon>
        <taxon>Magnoliopsida</taxon>
        <taxon>eudicotyledons</taxon>
        <taxon>Gunneridae</taxon>
        <taxon>Pentapetalae</taxon>
        <taxon>asterids</taxon>
        <taxon>lamiids</taxon>
        <taxon>Solanales</taxon>
        <taxon>Solanaceae</taxon>
        <taxon>Solanoideae</taxon>
        <taxon>Solaneae</taxon>
        <taxon>Solanum</taxon>
    </lineage>
</organism>
<dbReference type="GO" id="GO:0008270">
    <property type="term" value="F:zinc ion binding"/>
    <property type="evidence" value="ECO:0007669"/>
    <property type="project" value="UniProtKB-KW"/>
</dbReference>
<dbReference type="OrthoDB" id="1704342at2759"/>
<keyword evidence="5" id="KW-0539">Nucleus</keyword>
<proteinExistence type="predicted"/>
<keyword evidence="2" id="KW-0479">Metal-binding</keyword>
<evidence type="ECO:0000313" key="8">
    <source>
        <dbReference type="Proteomes" id="UP000824120"/>
    </source>
</evidence>
<keyword evidence="8" id="KW-1185">Reference proteome</keyword>
<reference evidence="7 8" key="1">
    <citation type="submission" date="2020-09" db="EMBL/GenBank/DDBJ databases">
        <title>De no assembly of potato wild relative species, Solanum commersonii.</title>
        <authorList>
            <person name="Cho K."/>
        </authorList>
    </citation>
    <scope>NUCLEOTIDE SEQUENCE [LARGE SCALE GENOMIC DNA]</scope>
    <source>
        <strain evidence="7">LZ3.2</strain>
        <tissue evidence="7">Leaf</tissue>
    </source>
</reference>
<feature type="compositionally biased region" description="Polar residues" evidence="6">
    <location>
        <begin position="43"/>
        <end position="55"/>
    </location>
</feature>
<evidence type="ECO:0000256" key="5">
    <source>
        <dbReference type="ARBA" id="ARBA00023242"/>
    </source>
</evidence>
<feature type="compositionally biased region" description="Acidic residues" evidence="6">
    <location>
        <begin position="86"/>
        <end position="102"/>
    </location>
</feature>
<sequence>MSSNKKNTGKRKEKEPSGISRLFNFTKKSSKEKNKSKCGSSSRVRFNTNDSTYVDDTSYDIDSNAQLDRELLQQIYGDINPYLDENSGEEVEVDSGEDELEDTPTSPVTNVPNETTNSMEQNSGRPPLIPPTREKVKYQRPKTSVVWQFMILDKENSIVICNKCKHPFKHKQGGGQEAKSLADRKKGIQVDDFDINVNESIGASNMVQGTLDPSNPGGPLTQRKYNKERDRENLAKMVSVCGLPYSFPSNPDFIEYIQQTYNPNYRGFSRNTVKSDVFVYQGKHCQYLHCMFSILDCRVSITSDMGRSVNGHDYLS</sequence>